<keyword evidence="1" id="KW-0472">Membrane</keyword>
<evidence type="ECO:0000313" key="2">
    <source>
        <dbReference type="EMBL" id="TWI33122.1"/>
    </source>
</evidence>
<keyword evidence="1" id="KW-0812">Transmembrane</keyword>
<comment type="caution">
    <text evidence="2">The sequence shown here is derived from an EMBL/GenBank/DDBJ whole genome shotgun (WGS) entry which is preliminary data.</text>
</comment>
<gene>
    <name evidence="2" type="ORF">IQ26_04122</name>
</gene>
<dbReference type="EMBL" id="VLKT01000026">
    <property type="protein sequence ID" value="TWI33122.1"/>
    <property type="molecule type" value="Genomic_DNA"/>
</dbReference>
<accession>A0A562NLN9</accession>
<feature type="transmembrane region" description="Helical" evidence="1">
    <location>
        <begin position="40"/>
        <end position="57"/>
    </location>
</feature>
<organism evidence="2 3">
    <name type="scientific">Mesorhizobium tianshanense</name>
    <dbReference type="NCBI Taxonomy" id="39844"/>
    <lineage>
        <taxon>Bacteria</taxon>
        <taxon>Pseudomonadati</taxon>
        <taxon>Pseudomonadota</taxon>
        <taxon>Alphaproteobacteria</taxon>
        <taxon>Hyphomicrobiales</taxon>
        <taxon>Phyllobacteriaceae</taxon>
        <taxon>Mesorhizobium</taxon>
    </lineage>
</organism>
<keyword evidence="3" id="KW-1185">Reference proteome</keyword>
<reference evidence="2 3" key="1">
    <citation type="journal article" date="2015" name="Stand. Genomic Sci.">
        <title>Genomic Encyclopedia of Bacterial and Archaeal Type Strains, Phase III: the genomes of soil and plant-associated and newly described type strains.</title>
        <authorList>
            <person name="Whitman W.B."/>
            <person name="Woyke T."/>
            <person name="Klenk H.P."/>
            <person name="Zhou Y."/>
            <person name="Lilburn T.G."/>
            <person name="Beck B.J."/>
            <person name="De Vos P."/>
            <person name="Vandamme P."/>
            <person name="Eisen J.A."/>
            <person name="Garrity G."/>
            <person name="Hugenholtz P."/>
            <person name="Kyrpides N.C."/>
        </authorList>
    </citation>
    <scope>NUCLEOTIDE SEQUENCE [LARGE SCALE GENOMIC DNA]</scope>
    <source>
        <strain evidence="2 3">CGMCC 1.2546</strain>
    </source>
</reference>
<proteinExistence type="predicted"/>
<evidence type="ECO:0000256" key="1">
    <source>
        <dbReference type="SAM" id="Phobius"/>
    </source>
</evidence>
<name>A0A562NLN9_9HYPH</name>
<evidence type="ECO:0000313" key="3">
    <source>
        <dbReference type="Proteomes" id="UP000317122"/>
    </source>
</evidence>
<dbReference type="Proteomes" id="UP000317122">
    <property type="component" value="Unassembled WGS sequence"/>
</dbReference>
<keyword evidence="1" id="KW-1133">Transmembrane helix</keyword>
<dbReference type="AlphaFoldDB" id="A0A562NLN9"/>
<protein>
    <submittedName>
        <fullName evidence="2">Uncharacterized protein</fullName>
    </submittedName>
</protein>
<sequence length="61" mass="6631">MARSRILLTLVSAANFLAASRGLPQGVANFYSSDLWPDLLLWLAASLCFLIVHTLALDEPS</sequence>